<dbReference type="EMBL" id="OP413839">
    <property type="protein sequence ID" value="UYL64940.1"/>
    <property type="molecule type" value="Genomic_DNA"/>
</dbReference>
<dbReference type="Gene3D" id="3.30.572.10">
    <property type="entry name" value="Thymidylate synthase/dCMP hydroxymethylase domain"/>
    <property type="match status" value="1"/>
</dbReference>
<evidence type="ECO:0000259" key="2">
    <source>
        <dbReference type="Pfam" id="PF00303"/>
    </source>
</evidence>
<keyword evidence="1" id="KW-0808">Transferase</keyword>
<evidence type="ECO:0000313" key="3">
    <source>
        <dbReference type="EMBL" id="UYL64940.1"/>
    </source>
</evidence>
<feature type="domain" description="Thymidylate synthase/dCMP hydroxymethylase" evidence="2">
    <location>
        <begin position="77"/>
        <end position="191"/>
    </location>
</feature>
<dbReference type="SUPFAM" id="SSF55831">
    <property type="entry name" value="Thymidylate synthase/dCMP hydroxymethylase"/>
    <property type="match status" value="1"/>
</dbReference>
<dbReference type="InterPro" id="IPR023451">
    <property type="entry name" value="Thymidate_synth/dCMP_Mease_dom"/>
</dbReference>
<evidence type="ECO:0000256" key="1">
    <source>
        <dbReference type="ARBA" id="ARBA00022679"/>
    </source>
</evidence>
<dbReference type="InterPro" id="IPR036926">
    <property type="entry name" value="Thymidate_synth/dCMP_Mease_sf"/>
</dbReference>
<dbReference type="Proteomes" id="UP001156272">
    <property type="component" value="Segment"/>
</dbReference>
<dbReference type="Pfam" id="PF00303">
    <property type="entry name" value="Thymidylat_synt"/>
    <property type="match status" value="1"/>
</dbReference>
<dbReference type="GO" id="GO:0016740">
    <property type="term" value="F:transferase activity"/>
    <property type="evidence" value="ECO:0007669"/>
    <property type="project" value="UniProtKB-KW"/>
</dbReference>
<protein>
    <recommendedName>
        <fullName evidence="2">Thymidylate synthase/dCMP hydroxymethylase domain-containing protein</fullName>
    </recommendedName>
</protein>
<proteinExistence type="predicted"/>
<sequence length="200" mass="23043">MRIVGNSVVDVVREAITRTLVNGKDVENFRELLGIVLEIRNCRFGQDLIRAFREFPQTTTAKRFMGTMLFFDELPQSSRVREQLHLIVRKLEEKEETKKACISVIVPEDLEKGGYMPSLAFIQFMVREKKVKVFATFRSLDLLNGGIWNLLGLERIAEYVSTYINSHLLPDISVFVTSAHVYHKDFTVADKIVRMCRGDI</sequence>
<evidence type="ECO:0000313" key="4">
    <source>
        <dbReference type="Proteomes" id="UP001156272"/>
    </source>
</evidence>
<organism evidence="3 4">
    <name type="scientific">Methanophagales virus PBV082</name>
    <dbReference type="NCBI Taxonomy" id="3071307"/>
    <lineage>
        <taxon>Viruses</taxon>
        <taxon>Viruses incertae sedis</taxon>
        <taxon>Itzamnaviridae</taxon>
        <taxon>Pletoitzamnavirus</taxon>
        <taxon>Pletoitzamnavirus pescaderoense</taxon>
    </lineage>
</organism>
<name>A0AA46YJ83_9VIRU</name>
<keyword evidence="4" id="KW-1185">Reference proteome</keyword>
<accession>A0AA46YJ83</accession>
<reference evidence="3 4" key="1">
    <citation type="submission" date="2022-09" db="EMBL/GenBank/DDBJ databases">
        <title>Evolutionary Diversification of Methanotrophic Ca. Methanophagales (ANME-1) and Their Expansive Virome.</title>
        <authorList>
            <person name="Laso-Perez R."/>
            <person name="Wu F."/>
            <person name="Cremiere A."/>
            <person name="Speth D.R."/>
            <person name="Magyar J.S."/>
            <person name="Krupovic M."/>
            <person name="Orphan V.J."/>
        </authorList>
    </citation>
    <scope>NUCLEOTIDE SEQUENCE [LARGE SCALE GENOMIC DNA]</scope>
    <source>
        <strain evidence="3">PBV082</strain>
    </source>
</reference>
<gene>
    <name evidence="3" type="ORF">EJNHJLOP_00051</name>
</gene>